<sequence length="380" mass="44466">MPKIFRKPAPYMVLPHGDPIKEGGGVLRQYFAKLMAKRLPTVCYQGFKHGDIPHYIQQHKKQYPYFLKVDIAKFYPSLSHHHLMVEAQLAYKNLIGLSYVPKNFKTAVLPLLHHFFQTLPTEAYGLPLNSGMAKALAPLIYVNYLLPLKKQSQCKFIAYADDLVFLCMSREKCEEIYNSFINYLYHMELRINVEKVQQGRFSKDTLDFCGYRFSGGYVSISPWKIEDFKNKIKEQSQKFLRTKKKWEERSFIKSLNAKVNGFGHYYKYANVHSLFERLDAFIRQNIRKTYKSLGLAMPTLSTMRKLGLRSLVDIFRGEKQGLISKPKYQDYKETQRHTSKQSMSLLVTYIEKLIHQQSEIIAQLKSVNKQQQEMINLLSI</sequence>
<dbReference type="PROSITE" id="PS50878">
    <property type="entry name" value="RT_POL"/>
    <property type="match status" value="1"/>
</dbReference>
<dbReference type="Pfam" id="PF08388">
    <property type="entry name" value="GIIM"/>
    <property type="match status" value="1"/>
</dbReference>
<dbReference type="GeneID" id="97257695"/>
<dbReference type="Gene3D" id="3.30.70.270">
    <property type="match status" value="1"/>
</dbReference>
<feature type="domain" description="Reverse transcriptase" evidence="1">
    <location>
        <begin position="1"/>
        <end position="213"/>
    </location>
</feature>
<dbReference type="SUPFAM" id="SSF56672">
    <property type="entry name" value="DNA/RNA polymerases"/>
    <property type="match status" value="1"/>
</dbReference>
<dbReference type="eggNOG" id="COG3344">
    <property type="taxonomic scope" value="Bacteria"/>
</dbReference>
<dbReference type="InterPro" id="IPR013597">
    <property type="entry name" value="Mat_intron_G2"/>
</dbReference>
<keyword evidence="3" id="KW-1185">Reference proteome</keyword>
<dbReference type="RefSeq" id="WP_014790787.1">
    <property type="nucleotide sequence ID" value="NC_018016.1"/>
</dbReference>
<dbReference type="HOGENOM" id="CLU_727293_0_0_10"/>
<dbReference type="GeneID" id="71569278"/>
<proteinExistence type="predicted"/>
<dbReference type="Proteomes" id="UP000006051">
    <property type="component" value="Chromosome"/>
</dbReference>
<dbReference type="InterPro" id="IPR000477">
    <property type="entry name" value="RT_dom"/>
</dbReference>
<reference evidence="2 3" key="1">
    <citation type="submission" date="2012-06" db="EMBL/GenBank/DDBJ databases">
        <title>The complete genome of Ornithobacterium rhinotracheale DSM 15997.</title>
        <authorList>
            <consortium name="US DOE Joint Genome Institute (JGI-PGF)"/>
            <person name="Lucas S."/>
            <person name="Copeland A."/>
            <person name="Lapidus A."/>
            <person name="Goodwin L."/>
            <person name="Pitluck S."/>
            <person name="Peters L."/>
            <person name="Mikhailova N."/>
            <person name="Teshima H."/>
            <person name="Kyrpides N."/>
            <person name="Mavromatis K."/>
            <person name="Pagani I."/>
            <person name="Ivanova N."/>
            <person name="Ovchinnikova G."/>
            <person name="Zeytun A."/>
            <person name="Detter J.C."/>
            <person name="Han C."/>
            <person name="Land M."/>
            <person name="Hauser L."/>
            <person name="Markowitz V."/>
            <person name="Cheng J.-F."/>
            <person name="Hugenholtz P."/>
            <person name="Woyke T."/>
            <person name="Wu D."/>
            <person name="Lang E."/>
            <person name="Kopitz M."/>
            <person name="Brambilla E."/>
            <person name="Klenk H.-P."/>
            <person name="Eisen J.A."/>
        </authorList>
    </citation>
    <scope>NUCLEOTIDE SEQUENCE [LARGE SCALE GENOMIC DNA]</scope>
    <source>
        <strain evidence="3">ATCC 51463 / DSM 15997 / CCUG 23171 / LMG 9086</strain>
    </source>
</reference>
<dbReference type="EMBL" id="CP003283">
    <property type="protein sequence ID" value="AFL97186.1"/>
    <property type="molecule type" value="Genomic_DNA"/>
</dbReference>
<gene>
    <name evidence="2" type="ordered locus">Ornrh_0994</name>
</gene>
<dbReference type="InterPro" id="IPR043128">
    <property type="entry name" value="Rev_trsase/Diguanyl_cyclase"/>
</dbReference>
<evidence type="ECO:0000259" key="1">
    <source>
        <dbReference type="PROSITE" id="PS50878"/>
    </source>
</evidence>
<organism evidence="2 3">
    <name type="scientific">Ornithobacterium rhinotracheale (strain ATCC 51463 / DSM 15997 / CCUG 23171 / CIP 104009 / LMG 9086)</name>
    <dbReference type="NCBI Taxonomy" id="867902"/>
    <lineage>
        <taxon>Bacteria</taxon>
        <taxon>Pseudomonadati</taxon>
        <taxon>Bacteroidota</taxon>
        <taxon>Flavobacteriia</taxon>
        <taxon>Flavobacteriales</taxon>
        <taxon>Weeksellaceae</taxon>
        <taxon>Ornithobacterium</taxon>
    </lineage>
</organism>
<protein>
    <submittedName>
        <fullName evidence="2">Group II intron maturase family protein</fullName>
    </submittedName>
</protein>
<dbReference type="KEGG" id="orh:Ornrh_0994"/>
<dbReference type="AlphaFoldDB" id="I3ZZQ2"/>
<dbReference type="STRING" id="867902.Ornrh_0994"/>
<accession>I3ZZQ2</accession>
<dbReference type="Pfam" id="PF00078">
    <property type="entry name" value="RVT_1"/>
    <property type="match status" value="1"/>
</dbReference>
<dbReference type="InterPro" id="IPR043502">
    <property type="entry name" value="DNA/RNA_pol_sf"/>
</dbReference>
<evidence type="ECO:0000313" key="3">
    <source>
        <dbReference type="Proteomes" id="UP000006051"/>
    </source>
</evidence>
<name>I3ZZQ2_ORNRL</name>
<evidence type="ECO:0000313" key="2">
    <source>
        <dbReference type="EMBL" id="AFL97186.1"/>
    </source>
</evidence>